<gene>
    <name evidence="1" type="ORF">DGAL_LOCUS4564</name>
</gene>
<dbReference type="EMBL" id="CAKKLH010000075">
    <property type="protein sequence ID" value="CAH0102174.1"/>
    <property type="molecule type" value="Genomic_DNA"/>
</dbReference>
<organism evidence="1 2">
    <name type="scientific">Daphnia galeata</name>
    <dbReference type="NCBI Taxonomy" id="27404"/>
    <lineage>
        <taxon>Eukaryota</taxon>
        <taxon>Metazoa</taxon>
        <taxon>Ecdysozoa</taxon>
        <taxon>Arthropoda</taxon>
        <taxon>Crustacea</taxon>
        <taxon>Branchiopoda</taxon>
        <taxon>Diplostraca</taxon>
        <taxon>Cladocera</taxon>
        <taxon>Anomopoda</taxon>
        <taxon>Daphniidae</taxon>
        <taxon>Daphnia</taxon>
    </lineage>
</organism>
<evidence type="ECO:0000313" key="2">
    <source>
        <dbReference type="Proteomes" id="UP000789390"/>
    </source>
</evidence>
<accession>A0A8J2RLZ2</accession>
<proteinExistence type="predicted"/>
<dbReference type="Proteomes" id="UP000789390">
    <property type="component" value="Unassembled WGS sequence"/>
</dbReference>
<protein>
    <submittedName>
        <fullName evidence="1">Uncharacterized protein</fullName>
    </submittedName>
</protein>
<sequence length="86" mass="9627">MSRLKGDCGRHEAWHKLLTKHLIPVCNDPKCVYYMMRETGKPNKNCYDSFPGVPGVITIRDNVIAESGQLPSEGLEGTPATKKRKL</sequence>
<keyword evidence="2" id="KW-1185">Reference proteome</keyword>
<evidence type="ECO:0000313" key="1">
    <source>
        <dbReference type="EMBL" id="CAH0102174.1"/>
    </source>
</evidence>
<name>A0A8J2RLZ2_9CRUS</name>
<comment type="caution">
    <text evidence="1">The sequence shown here is derived from an EMBL/GenBank/DDBJ whole genome shotgun (WGS) entry which is preliminary data.</text>
</comment>
<dbReference type="AlphaFoldDB" id="A0A8J2RLZ2"/>
<reference evidence="1" key="1">
    <citation type="submission" date="2021-11" db="EMBL/GenBank/DDBJ databases">
        <authorList>
            <person name="Schell T."/>
        </authorList>
    </citation>
    <scope>NUCLEOTIDE SEQUENCE</scope>
    <source>
        <strain evidence="1">M5</strain>
    </source>
</reference>